<feature type="domain" description="CYTH" evidence="1">
    <location>
        <begin position="2"/>
        <end position="205"/>
    </location>
</feature>
<dbReference type="PANTHER" id="PTHR39569">
    <property type="entry name" value="INORGANIC TRIPHOSPHATASE"/>
    <property type="match status" value="1"/>
</dbReference>
<dbReference type="OrthoDB" id="3034217at2"/>
<dbReference type="GO" id="GO:0050355">
    <property type="term" value="F:inorganic triphosphate phosphatase activity"/>
    <property type="evidence" value="ECO:0007669"/>
    <property type="project" value="InterPro"/>
</dbReference>
<evidence type="ECO:0000313" key="2">
    <source>
        <dbReference type="EMBL" id="GAC16795.1"/>
    </source>
</evidence>
<dbReference type="PANTHER" id="PTHR39569:SF1">
    <property type="entry name" value="INORGANIC TRIPHOSPHATASE"/>
    <property type="match status" value="1"/>
</dbReference>
<gene>
    <name evidence="2" type="ORF">GLIP_4184</name>
</gene>
<name>K6Z031_9ALTE</name>
<dbReference type="STRING" id="1127673.GLIP_4184"/>
<evidence type="ECO:0000313" key="3">
    <source>
        <dbReference type="Proteomes" id="UP000006334"/>
    </source>
</evidence>
<dbReference type="RefSeq" id="WP_008846597.1">
    <property type="nucleotide sequence ID" value="NZ_BAEN01000076.1"/>
</dbReference>
<evidence type="ECO:0000259" key="1">
    <source>
        <dbReference type="PROSITE" id="PS51707"/>
    </source>
</evidence>
<reference evidence="2 3" key="1">
    <citation type="journal article" date="2017" name="Antonie Van Leeuwenhoek">
        <title>Rhizobium rhizosphaerae sp. nov., a novel species isolated from rice rhizosphere.</title>
        <authorList>
            <person name="Zhao J.J."/>
            <person name="Zhang J."/>
            <person name="Zhang R.J."/>
            <person name="Zhang C.W."/>
            <person name="Yin H.Q."/>
            <person name="Zhang X.X."/>
        </authorList>
    </citation>
    <scope>NUCLEOTIDE SEQUENCE [LARGE SCALE GENOMIC DNA]</scope>
    <source>
        <strain evidence="2 3">E3</strain>
    </source>
</reference>
<comment type="caution">
    <text evidence="2">The sequence shown here is derived from an EMBL/GenBank/DDBJ whole genome shotgun (WGS) entry which is preliminary data.</text>
</comment>
<dbReference type="Pfam" id="PF01928">
    <property type="entry name" value="CYTH"/>
    <property type="match status" value="1"/>
</dbReference>
<dbReference type="CDD" id="cd07756">
    <property type="entry name" value="CYTH-like_Pase_CHAD"/>
    <property type="match status" value="1"/>
</dbReference>
<keyword evidence="3" id="KW-1185">Reference proteome</keyword>
<dbReference type="InterPro" id="IPR023577">
    <property type="entry name" value="CYTH_domain"/>
</dbReference>
<dbReference type="SUPFAM" id="SSF55154">
    <property type="entry name" value="CYTH-like phosphatases"/>
    <property type="match status" value="1"/>
</dbReference>
<protein>
    <recommendedName>
        <fullName evidence="1">CYTH domain-containing protein</fullName>
    </recommendedName>
</protein>
<dbReference type="EMBL" id="BAEN01000076">
    <property type="protein sequence ID" value="GAC16795.1"/>
    <property type="molecule type" value="Genomic_DNA"/>
</dbReference>
<dbReference type="InterPro" id="IPR039013">
    <property type="entry name" value="YgiF"/>
</dbReference>
<dbReference type="GO" id="GO:0046872">
    <property type="term" value="F:metal ion binding"/>
    <property type="evidence" value="ECO:0007669"/>
    <property type="project" value="TreeGrafter"/>
</dbReference>
<accession>K6Z031</accession>
<organism evidence="2 3">
    <name type="scientific">Aliiglaciecola lipolytica E3</name>
    <dbReference type="NCBI Taxonomy" id="1127673"/>
    <lineage>
        <taxon>Bacteria</taxon>
        <taxon>Pseudomonadati</taxon>
        <taxon>Pseudomonadota</taxon>
        <taxon>Gammaproteobacteria</taxon>
        <taxon>Alteromonadales</taxon>
        <taxon>Alteromonadaceae</taxon>
        <taxon>Aliiglaciecola</taxon>
    </lineage>
</organism>
<dbReference type="Gene3D" id="2.40.320.10">
    <property type="entry name" value="Hypothetical Protein Pfu-838710-001"/>
    <property type="match status" value="1"/>
</dbReference>
<dbReference type="InterPro" id="IPR033469">
    <property type="entry name" value="CYTH-like_dom_sf"/>
</dbReference>
<sequence>MEKEIELKLLLPDGIDESDLLAAIGQFSANIETSEFTLFNQYFDTPEWLLSANSIGLRVRSSERGIEQTVKTAGKSVGGLHQRPEYNVSIDSLEPALELFDADIWPKDVSVADLQENIIQIFHTDFKRKAYLLRLSDGTDVELVFDQGVVSAGDNSADICELELELKSGDVALLFDIAEKVVTLAPSQLCNLSKAGRGFTLARNALAPEPQLIGEVALSEHEDCETGFIKGLGYALSFWQKAEYRYMQTKKVADLVDVYVGLRLTRDCINTYAQALNCQAIERLKVALNMRMNKWAWIEQLKSIKALRSKRGMYSKKLAQHDALVSYLRGLQDGTLNLSRPHLLITHQDNALLQLGLSRLLVTRPWRQESDAYTTSLRKHATEFLEQKWQNVFSRITPEVDSLEAYLTHYNELHSALNSDLLLGSCVDNQRRKAFIAPWQDVLEGIQELRKLNVLQTKLQDSDVEDKSELLQWSELKKNSLLSVIKLSKGVALSAEKFW</sequence>
<dbReference type="SMART" id="SM01118">
    <property type="entry name" value="CYTH"/>
    <property type="match status" value="1"/>
</dbReference>
<proteinExistence type="predicted"/>
<dbReference type="eggNOG" id="COG3025">
    <property type="taxonomic scope" value="Bacteria"/>
</dbReference>
<dbReference type="PROSITE" id="PS51707">
    <property type="entry name" value="CYTH"/>
    <property type="match status" value="1"/>
</dbReference>
<dbReference type="Proteomes" id="UP000006334">
    <property type="component" value="Unassembled WGS sequence"/>
</dbReference>
<dbReference type="AlphaFoldDB" id="K6Z031"/>